<organism evidence="1 2">
    <name type="scientific">Leuconostoc pseudomesenteroides</name>
    <dbReference type="NCBI Taxonomy" id="33968"/>
    <lineage>
        <taxon>Bacteria</taxon>
        <taxon>Bacillati</taxon>
        <taxon>Bacillota</taxon>
        <taxon>Bacilli</taxon>
        <taxon>Lactobacillales</taxon>
        <taxon>Lactobacillaceae</taxon>
        <taxon>Leuconostoc</taxon>
    </lineage>
</organism>
<gene>
    <name evidence="1" type="ORF">BMR96_03845</name>
</gene>
<dbReference type="PIRSF" id="PIRSF005087">
    <property type="entry name" value="NrdI"/>
    <property type="match status" value="1"/>
</dbReference>
<name>A0A1X0VEC4_LEUPS</name>
<dbReference type="InterPro" id="IPR004465">
    <property type="entry name" value="RNR_NrdI"/>
</dbReference>
<dbReference type="RefSeq" id="WP_004912816.1">
    <property type="nucleotide sequence ID" value="NZ_MPLS01000009.1"/>
</dbReference>
<evidence type="ECO:0000313" key="2">
    <source>
        <dbReference type="Proteomes" id="UP000192288"/>
    </source>
</evidence>
<comment type="caution">
    <text evidence="1">The sequence shown here is derived from an EMBL/GenBank/DDBJ whole genome shotgun (WGS) entry which is preliminary data.</text>
</comment>
<dbReference type="Gene3D" id="3.40.50.360">
    <property type="match status" value="1"/>
</dbReference>
<dbReference type="GeneID" id="97231321"/>
<dbReference type="Proteomes" id="UP000192288">
    <property type="component" value="Unassembled WGS sequence"/>
</dbReference>
<evidence type="ECO:0000313" key="1">
    <source>
        <dbReference type="EMBL" id="ORI98075.1"/>
    </source>
</evidence>
<proteinExistence type="predicted"/>
<sequence>MTHINLLYASTEGNTKSFVEKLKKVAMEQGDTLDARLIGEETEYANETEPFVALVPTYLTGGTGTGPEVTEVFTNALGEYIDFGNNASYLKGIVGSGNRNFNVQFNLTGIRYAKKFNVPMIASYELRGSAFDAEVIYNKIKRNIGEQ</sequence>
<reference evidence="1 2" key="1">
    <citation type="journal article" date="2017" name="Front. Microbiol.">
        <title>Genomic Characterization of Dairy Associated Leuconostoc Species and Diversity of Leuconostocs in Undefined Mixed Mesophilic Starter Cultures.</title>
        <authorList>
            <person name="Frantzen C.A."/>
            <person name="Kot W."/>
            <person name="Pedersen T.B."/>
            <person name="Ardo Y.M."/>
            <person name="Broadbent J.R."/>
            <person name="Neve H."/>
            <person name="Hansen L.H."/>
            <person name="Dal Bello F."/>
            <person name="Ostlie H.M."/>
            <person name="Kleppen H.P."/>
            <person name="Vogensen F.K."/>
            <person name="Holo H."/>
        </authorList>
    </citation>
    <scope>NUCLEOTIDE SEQUENCE [LARGE SCALE GENOMIC DNA]</scope>
    <source>
        <strain evidence="1 2">LMGCF08</strain>
    </source>
</reference>
<dbReference type="Pfam" id="PF07972">
    <property type="entry name" value="Flavodoxin_NdrI"/>
    <property type="match status" value="1"/>
</dbReference>
<protein>
    <submittedName>
        <fullName evidence="1">Ribonucleotide reductase assembly protein NrdI</fullName>
    </submittedName>
</protein>
<dbReference type="PANTHER" id="PTHR37297">
    <property type="entry name" value="PROTEIN NRDI"/>
    <property type="match status" value="1"/>
</dbReference>
<dbReference type="InterPro" id="IPR029039">
    <property type="entry name" value="Flavoprotein-like_sf"/>
</dbReference>
<dbReference type="eggNOG" id="COG1780">
    <property type="taxonomic scope" value="Bacteria"/>
</dbReference>
<dbReference type="AlphaFoldDB" id="A0A1X0VEC4"/>
<dbReference type="PANTHER" id="PTHR37297:SF1">
    <property type="entry name" value="PROTEIN NRDI"/>
    <property type="match status" value="1"/>
</dbReference>
<dbReference type="SUPFAM" id="SSF52218">
    <property type="entry name" value="Flavoproteins"/>
    <property type="match status" value="1"/>
</dbReference>
<dbReference type="EMBL" id="MPLS01000009">
    <property type="protein sequence ID" value="ORI98075.1"/>
    <property type="molecule type" value="Genomic_DNA"/>
</dbReference>
<dbReference type="STRING" id="33968.BMS77_01965"/>
<accession>A0A1X0VEC4</accession>
<dbReference type="GO" id="GO:0010181">
    <property type="term" value="F:FMN binding"/>
    <property type="evidence" value="ECO:0007669"/>
    <property type="project" value="InterPro"/>
</dbReference>